<comment type="subcellular location">
    <subcellularLocation>
        <location evidence="1">Cell membrane</location>
        <topology evidence="1">Multi-pass membrane protein</topology>
    </subcellularLocation>
</comment>
<dbReference type="PANTHER" id="PTHR35007">
    <property type="entry name" value="INTEGRAL MEMBRANE PROTEIN-RELATED"/>
    <property type="match status" value="1"/>
</dbReference>
<dbReference type="InterPro" id="IPR018076">
    <property type="entry name" value="T2SS_GspF_dom"/>
</dbReference>
<dbReference type="RefSeq" id="WP_071311582.1">
    <property type="nucleotide sequence ID" value="NZ_MLQQ01000001.1"/>
</dbReference>
<feature type="domain" description="Type II secretion system protein GspF" evidence="8">
    <location>
        <begin position="153"/>
        <end position="276"/>
    </location>
</feature>
<dbReference type="GO" id="GO:0005886">
    <property type="term" value="C:plasma membrane"/>
    <property type="evidence" value="ECO:0007669"/>
    <property type="project" value="UniProtKB-SubCell"/>
</dbReference>
<keyword evidence="10" id="KW-1185">Reference proteome</keyword>
<evidence type="ECO:0000256" key="7">
    <source>
        <dbReference type="SAM" id="Phobius"/>
    </source>
</evidence>
<keyword evidence="5 7" id="KW-0472">Membrane</keyword>
<evidence type="ECO:0000256" key="2">
    <source>
        <dbReference type="ARBA" id="ARBA00022475"/>
    </source>
</evidence>
<name>A0A1S2LVH1_9BACI</name>
<accession>A0A1S2LVH1</accession>
<keyword evidence="3 7" id="KW-0812">Transmembrane</keyword>
<feature type="transmembrane region" description="Helical" evidence="7">
    <location>
        <begin position="291"/>
        <end position="311"/>
    </location>
</feature>
<evidence type="ECO:0000313" key="9">
    <source>
        <dbReference type="EMBL" id="OIJ15657.1"/>
    </source>
</evidence>
<evidence type="ECO:0000256" key="4">
    <source>
        <dbReference type="ARBA" id="ARBA00022989"/>
    </source>
</evidence>
<evidence type="ECO:0000256" key="5">
    <source>
        <dbReference type="ARBA" id="ARBA00023136"/>
    </source>
</evidence>
<feature type="coiled-coil region" evidence="6">
    <location>
        <begin position="230"/>
        <end position="257"/>
    </location>
</feature>
<dbReference type="Pfam" id="PF00482">
    <property type="entry name" value="T2SSF"/>
    <property type="match status" value="1"/>
</dbReference>
<dbReference type="AlphaFoldDB" id="A0A1S2LVH1"/>
<gene>
    <name evidence="9" type="ORF">BKP35_01285</name>
</gene>
<dbReference type="Gene3D" id="1.20.81.30">
    <property type="entry name" value="Type II secretion system (T2SS), domain F"/>
    <property type="match status" value="1"/>
</dbReference>
<reference evidence="9 10" key="1">
    <citation type="submission" date="2016-10" db="EMBL/GenBank/DDBJ databases">
        <title>Draft genome sequences of four alkaliphilic bacteria belonging to the Anaerobacillus genus.</title>
        <authorList>
            <person name="Bassil N.M."/>
            <person name="Lloyd J.R."/>
        </authorList>
    </citation>
    <scope>NUCLEOTIDE SEQUENCE [LARGE SCALE GENOMIC DNA]</scope>
    <source>
        <strain evidence="9 10">DSM 15340</strain>
    </source>
</reference>
<protein>
    <recommendedName>
        <fullName evidence="8">Type II secretion system protein GspF domain-containing protein</fullName>
    </recommendedName>
</protein>
<keyword evidence="4 7" id="KW-1133">Transmembrane helix</keyword>
<feature type="transmembrane region" description="Helical" evidence="7">
    <location>
        <begin position="100"/>
        <end position="133"/>
    </location>
</feature>
<dbReference type="InterPro" id="IPR042094">
    <property type="entry name" value="T2SS_GspF_sf"/>
</dbReference>
<proteinExistence type="predicted"/>
<dbReference type="OrthoDB" id="9803381at2"/>
<dbReference type="PANTHER" id="PTHR35007:SF1">
    <property type="entry name" value="PILUS ASSEMBLY PROTEIN"/>
    <property type="match status" value="1"/>
</dbReference>
<evidence type="ECO:0000256" key="6">
    <source>
        <dbReference type="SAM" id="Coils"/>
    </source>
</evidence>
<keyword evidence="2" id="KW-1003">Cell membrane</keyword>
<organism evidence="9 10">
    <name type="scientific">Anaerobacillus arseniciselenatis</name>
    <dbReference type="NCBI Taxonomy" id="85682"/>
    <lineage>
        <taxon>Bacteria</taxon>
        <taxon>Bacillati</taxon>
        <taxon>Bacillota</taxon>
        <taxon>Bacilli</taxon>
        <taxon>Bacillales</taxon>
        <taxon>Bacillaceae</taxon>
        <taxon>Anaerobacillus</taxon>
    </lineage>
</organism>
<feature type="transmembrane region" description="Helical" evidence="7">
    <location>
        <begin position="260"/>
        <end position="279"/>
    </location>
</feature>
<evidence type="ECO:0000259" key="8">
    <source>
        <dbReference type="Pfam" id="PF00482"/>
    </source>
</evidence>
<dbReference type="EMBL" id="MLQQ01000001">
    <property type="protein sequence ID" value="OIJ15657.1"/>
    <property type="molecule type" value="Genomic_DNA"/>
</dbReference>
<comment type="caution">
    <text evidence="9">The sequence shown here is derived from an EMBL/GenBank/DDBJ whole genome shotgun (WGS) entry which is preliminary data.</text>
</comment>
<evidence type="ECO:0000256" key="3">
    <source>
        <dbReference type="ARBA" id="ARBA00022692"/>
    </source>
</evidence>
<dbReference type="Proteomes" id="UP000180098">
    <property type="component" value="Unassembled WGS sequence"/>
</dbReference>
<evidence type="ECO:0000256" key="1">
    <source>
        <dbReference type="ARBA" id="ARBA00004651"/>
    </source>
</evidence>
<keyword evidence="6" id="KW-0175">Coiled coil</keyword>
<sequence>MLIILFMLFTFLFFLIFRLAYQKQSSKYEDRIKKYIPREQEQITVKVQSKTKNIRFEKRLIESLAKRFQGRAFLKKWERNLEEAGLPLKPEEFFVLRLIMVIPAFMFFLILGFEGAALVIASFSGFMLPTLYLKRKKRLRLERCATQLPQTLSTTATSLKAGFSFMQAMQVIGKEIPDPIGPEFKRTLKEMNYGVPVEEALENLLKRVPNADLEMVITALLVQRTTGGNLADILETMKETIEERVKIKEELKALTSQGKLSAIVITLLPVILAVILNFMNPQFFEPMFSHPLGLAFLFVGGVLITIGWVMIQKIVNVEV</sequence>
<evidence type="ECO:0000313" key="10">
    <source>
        <dbReference type="Proteomes" id="UP000180098"/>
    </source>
</evidence>